<evidence type="ECO:0000256" key="1">
    <source>
        <dbReference type="SAM" id="MobiDB-lite"/>
    </source>
</evidence>
<proteinExistence type="predicted"/>
<evidence type="ECO:0000313" key="3">
    <source>
        <dbReference type="Proteomes" id="UP000078492"/>
    </source>
</evidence>
<feature type="non-terminal residue" evidence="2">
    <location>
        <position position="1"/>
    </location>
</feature>
<organism evidence="2 3">
    <name type="scientific">Trachymyrmex cornetzi</name>
    <dbReference type="NCBI Taxonomy" id="471704"/>
    <lineage>
        <taxon>Eukaryota</taxon>
        <taxon>Metazoa</taxon>
        <taxon>Ecdysozoa</taxon>
        <taxon>Arthropoda</taxon>
        <taxon>Hexapoda</taxon>
        <taxon>Insecta</taxon>
        <taxon>Pterygota</taxon>
        <taxon>Neoptera</taxon>
        <taxon>Endopterygota</taxon>
        <taxon>Hymenoptera</taxon>
        <taxon>Apocrita</taxon>
        <taxon>Aculeata</taxon>
        <taxon>Formicoidea</taxon>
        <taxon>Formicidae</taxon>
        <taxon>Myrmicinae</taxon>
        <taxon>Trachymyrmex</taxon>
    </lineage>
</organism>
<evidence type="ECO:0000313" key="2">
    <source>
        <dbReference type="EMBL" id="KYN26891.1"/>
    </source>
</evidence>
<reference evidence="2 3" key="1">
    <citation type="submission" date="2015-09" db="EMBL/GenBank/DDBJ databases">
        <title>Trachymyrmex cornetzi WGS genome.</title>
        <authorList>
            <person name="Nygaard S."/>
            <person name="Hu H."/>
            <person name="Boomsma J."/>
            <person name="Zhang G."/>
        </authorList>
    </citation>
    <scope>NUCLEOTIDE SEQUENCE [LARGE SCALE GENOMIC DNA]</scope>
    <source>
        <strain evidence="2">Tcor2-1</strain>
        <tissue evidence="2">Whole body</tissue>
    </source>
</reference>
<name>A0A151JMM0_9HYME</name>
<accession>A0A151JMM0</accession>
<gene>
    <name evidence="2" type="ORF">ALC57_03706</name>
</gene>
<dbReference type="AlphaFoldDB" id="A0A151JMM0"/>
<feature type="region of interest" description="Disordered" evidence="1">
    <location>
        <begin position="66"/>
        <end position="99"/>
    </location>
</feature>
<keyword evidence="3" id="KW-1185">Reference proteome</keyword>
<dbReference type="EMBL" id="KQ978966">
    <property type="protein sequence ID" value="KYN26891.1"/>
    <property type="molecule type" value="Genomic_DNA"/>
</dbReference>
<dbReference type="Proteomes" id="UP000078492">
    <property type="component" value="Unassembled WGS sequence"/>
</dbReference>
<sequence>SNHVYNVSPRFSHSQENEPLTMMNFTQRLLPFQLDNYESCPSWFSQFFTFASWSYLQDDYVQISSRSISDPSGRSEKHPRGTSRFHSAGLARGPRALEN</sequence>
<protein>
    <submittedName>
        <fullName evidence="2">Uncharacterized protein</fullName>
    </submittedName>
</protein>